<dbReference type="RefSeq" id="WP_133617104.1">
    <property type="nucleotide sequence ID" value="NZ_SNYA01000005.1"/>
</dbReference>
<evidence type="ECO:0008006" key="4">
    <source>
        <dbReference type="Google" id="ProtNLM"/>
    </source>
</evidence>
<keyword evidence="3" id="KW-1185">Reference proteome</keyword>
<organism evidence="2 3">
    <name type="scientific">Leucobacter luti</name>
    <dbReference type="NCBI Taxonomy" id="340320"/>
    <lineage>
        <taxon>Bacteria</taxon>
        <taxon>Bacillati</taxon>
        <taxon>Actinomycetota</taxon>
        <taxon>Actinomycetes</taxon>
        <taxon>Micrococcales</taxon>
        <taxon>Microbacteriaceae</taxon>
        <taxon>Leucobacter</taxon>
    </lineage>
</organism>
<dbReference type="AlphaFoldDB" id="A0A4R6RX92"/>
<accession>A0A4R6RX92</accession>
<evidence type="ECO:0000313" key="2">
    <source>
        <dbReference type="EMBL" id="TDP91702.1"/>
    </source>
</evidence>
<dbReference type="EMBL" id="SNYA01000005">
    <property type="protein sequence ID" value="TDP91702.1"/>
    <property type="molecule type" value="Genomic_DNA"/>
</dbReference>
<keyword evidence="1" id="KW-0732">Signal</keyword>
<evidence type="ECO:0000313" key="3">
    <source>
        <dbReference type="Proteomes" id="UP000295601"/>
    </source>
</evidence>
<sequence>MASSTQTSGRKRLLISGGALLAVAALSTAAFFADSANINLFGSADGDGIGGGNNFVLETQNQDSSGVADGTWVRANTDGTAVDWVLPDGDTLTPGESTTVEIPLRNNSDNLAGDLKFKIGTVAGKTNEAELWNALRITVEVKKDGAASWTKLADEATPSSLAAAQTFLNDLATEEEATAKVTVGIVSTAGNDIQGQEAFPKFIVEAQSK</sequence>
<feature type="signal peptide" evidence="1">
    <location>
        <begin position="1"/>
        <end position="32"/>
    </location>
</feature>
<dbReference type="Proteomes" id="UP000295601">
    <property type="component" value="Unassembled WGS sequence"/>
</dbReference>
<gene>
    <name evidence="2" type="ORF">EDF62_2321</name>
</gene>
<name>A0A4R6RX92_9MICO</name>
<feature type="chain" id="PRO_5038525001" description="Ribosomally synthesized peptide with SipW-like signal peptide" evidence="1">
    <location>
        <begin position="33"/>
        <end position="209"/>
    </location>
</feature>
<comment type="caution">
    <text evidence="2">The sequence shown here is derived from an EMBL/GenBank/DDBJ whole genome shotgun (WGS) entry which is preliminary data.</text>
</comment>
<reference evidence="2 3" key="1">
    <citation type="submission" date="2019-03" db="EMBL/GenBank/DDBJ databases">
        <title>Genomic analyses of the natural microbiome of Caenorhabditis elegans.</title>
        <authorList>
            <person name="Samuel B."/>
        </authorList>
    </citation>
    <scope>NUCLEOTIDE SEQUENCE [LARGE SCALE GENOMIC DNA]</scope>
    <source>
        <strain evidence="2 3">JUb18</strain>
    </source>
</reference>
<protein>
    <recommendedName>
        <fullName evidence="4">Ribosomally synthesized peptide with SipW-like signal peptide</fullName>
    </recommendedName>
</protein>
<evidence type="ECO:0000256" key="1">
    <source>
        <dbReference type="SAM" id="SignalP"/>
    </source>
</evidence>
<proteinExistence type="predicted"/>